<accession>A0ACC1TQL1</accession>
<protein>
    <submittedName>
        <fullName evidence="1">Uncharacterized protein</fullName>
    </submittedName>
</protein>
<proteinExistence type="predicted"/>
<name>A0ACC1TQL1_9AGAR</name>
<keyword evidence="2" id="KW-1185">Reference proteome</keyword>
<evidence type="ECO:0000313" key="1">
    <source>
        <dbReference type="EMBL" id="KAJ3807025.1"/>
    </source>
</evidence>
<comment type="caution">
    <text evidence="1">The sequence shown here is derived from an EMBL/GenBank/DDBJ whole genome shotgun (WGS) entry which is preliminary data.</text>
</comment>
<sequence length="225" mass="25029">MGSQPVTQSSSARVVARRKARLNVYFREECEDRSVSDEEQKILAAHFTSFIEDYIAKTTLEYEVAGIEFRLQDAFDADHKAWEIFRIQNFPCEPTSLMKITFESITKPTPKNTNPSAPLSASLNKIVKNIHHTSHPSYVSNSQAVPQQMMAMLDGNVKLRSPMRKAGWKKEKPSLLKGVLVSNANKISTTYESQPTQSPSSNTNSTAGSLLEKETMAGVIQSTMA</sequence>
<dbReference type="EMBL" id="MU795350">
    <property type="protein sequence ID" value="KAJ3807025.1"/>
    <property type="molecule type" value="Genomic_DNA"/>
</dbReference>
<dbReference type="Proteomes" id="UP001163835">
    <property type="component" value="Unassembled WGS sequence"/>
</dbReference>
<organism evidence="1 2">
    <name type="scientific">Lentinula aff. lateritia</name>
    <dbReference type="NCBI Taxonomy" id="2804960"/>
    <lineage>
        <taxon>Eukaryota</taxon>
        <taxon>Fungi</taxon>
        <taxon>Dikarya</taxon>
        <taxon>Basidiomycota</taxon>
        <taxon>Agaricomycotina</taxon>
        <taxon>Agaricomycetes</taxon>
        <taxon>Agaricomycetidae</taxon>
        <taxon>Agaricales</taxon>
        <taxon>Marasmiineae</taxon>
        <taxon>Omphalotaceae</taxon>
        <taxon>Lentinula</taxon>
    </lineage>
</organism>
<evidence type="ECO:0000313" key="2">
    <source>
        <dbReference type="Proteomes" id="UP001163835"/>
    </source>
</evidence>
<reference evidence="1" key="1">
    <citation type="submission" date="2022-09" db="EMBL/GenBank/DDBJ databases">
        <title>A Global Phylogenomic Analysis of the Shiitake Genus Lentinula.</title>
        <authorList>
            <consortium name="DOE Joint Genome Institute"/>
            <person name="Sierra-Patev S."/>
            <person name="Min B."/>
            <person name="Naranjo-Ortiz M."/>
            <person name="Looney B."/>
            <person name="Konkel Z."/>
            <person name="Slot J.C."/>
            <person name="Sakamoto Y."/>
            <person name="Steenwyk J.L."/>
            <person name="Rokas A."/>
            <person name="Carro J."/>
            <person name="Camarero S."/>
            <person name="Ferreira P."/>
            <person name="Molpeceres G."/>
            <person name="Ruiz-Duenas F.J."/>
            <person name="Serrano A."/>
            <person name="Henrissat B."/>
            <person name="Drula E."/>
            <person name="Hughes K.W."/>
            <person name="Mata J.L."/>
            <person name="Ishikawa N.K."/>
            <person name="Vargas-Isla R."/>
            <person name="Ushijima S."/>
            <person name="Smith C.A."/>
            <person name="Ahrendt S."/>
            <person name="Andreopoulos W."/>
            <person name="He G."/>
            <person name="Labutti K."/>
            <person name="Lipzen A."/>
            <person name="Ng V."/>
            <person name="Riley R."/>
            <person name="Sandor L."/>
            <person name="Barry K."/>
            <person name="Martinez A.T."/>
            <person name="Xiao Y."/>
            <person name="Gibbons J.G."/>
            <person name="Terashima K."/>
            <person name="Grigoriev I.V."/>
            <person name="Hibbett D.S."/>
        </authorList>
    </citation>
    <scope>NUCLEOTIDE SEQUENCE</scope>
    <source>
        <strain evidence="1">TMI1499</strain>
    </source>
</reference>
<gene>
    <name evidence="1" type="ORF">F5876DRAFT_68456</name>
</gene>